<gene>
    <name evidence="2" type="ORF">H4Q32_008759</name>
</gene>
<comment type="caution">
    <text evidence="2">The sequence shown here is derived from an EMBL/GenBank/DDBJ whole genome shotgun (WGS) entry which is preliminary data.</text>
</comment>
<name>A0ABQ8M3H4_LABRO</name>
<accession>A0ABQ8M3H4</accession>
<evidence type="ECO:0000313" key="3">
    <source>
        <dbReference type="Proteomes" id="UP000830375"/>
    </source>
</evidence>
<dbReference type="EMBL" id="JACTAM010000013">
    <property type="protein sequence ID" value="KAI2657438.1"/>
    <property type="molecule type" value="Genomic_DNA"/>
</dbReference>
<feature type="region of interest" description="Disordered" evidence="1">
    <location>
        <begin position="204"/>
        <end position="227"/>
    </location>
</feature>
<reference evidence="2 3" key="1">
    <citation type="submission" date="2022-01" db="EMBL/GenBank/DDBJ databases">
        <title>A high-quality chromosome-level genome assembly of rohu carp, Labeo rohita.</title>
        <authorList>
            <person name="Arick M.A. II"/>
            <person name="Hsu C.-Y."/>
            <person name="Magbanua Z."/>
            <person name="Pechanova O."/>
            <person name="Grover C."/>
            <person name="Miller E."/>
            <person name="Thrash A."/>
            <person name="Ezzel L."/>
            <person name="Alam S."/>
            <person name="Benzie J."/>
            <person name="Hamilton M."/>
            <person name="Karsi A."/>
            <person name="Lawrence M.L."/>
            <person name="Peterson D.G."/>
        </authorList>
    </citation>
    <scope>NUCLEOTIDE SEQUENCE [LARGE SCALE GENOMIC DNA]</scope>
    <source>
        <strain evidence="3">BAU-BD-2019</strain>
        <tissue evidence="2">Blood</tissue>
    </source>
</reference>
<sequence>MALCQQGMGVGGLAQTFWTLVVGLELGNSELSKIFNDCLDNPLPPWEMEGLKTLDYWEFIDYLCYRILLMQCWSEPIAVPPEMSEPPPRRSSMRRVARSAPVVSDQVVLEDLTPVVSSLVVLEDSTLVVPSPVVLEDPTLVILEVTELPALFVYPVILPLLAPPRLLALPAPTKLLDLLAPPMLSALLTPLELPALLVQEFSKSTPEPTPVQESSDTLLSPLQSESV</sequence>
<keyword evidence="3" id="KW-1185">Reference proteome</keyword>
<protein>
    <submittedName>
        <fullName evidence="2">GTP cyclohydrolase 1</fullName>
    </submittedName>
</protein>
<evidence type="ECO:0000313" key="2">
    <source>
        <dbReference type="EMBL" id="KAI2657438.1"/>
    </source>
</evidence>
<dbReference type="Proteomes" id="UP000830375">
    <property type="component" value="Unassembled WGS sequence"/>
</dbReference>
<proteinExistence type="predicted"/>
<evidence type="ECO:0000256" key="1">
    <source>
        <dbReference type="SAM" id="MobiDB-lite"/>
    </source>
</evidence>
<organism evidence="2 3">
    <name type="scientific">Labeo rohita</name>
    <name type="common">Indian major carp</name>
    <name type="synonym">Cyprinus rohita</name>
    <dbReference type="NCBI Taxonomy" id="84645"/>
    <lineage>
        <taxon>Eukaryota</taxon>
        <taxon>Metazoa</taxon>
        <taxon>Chordata</taxon>
        <taxon>Craniata</taxon>
        <taxon>Vertebrata</taxon>
        <taxon>Euteleostomi</taxon>
        <taxon>Actinopterygii</taxon>
        <taxon>Neopterygii</taxon>
        <taxon>Teleostei</taxon>
        <taxon>Ostariophysi</taxon>
        <taxon>Cypriniformes</taxon>
        <taxon>Cyprinidae</taxon>
        <taxon>Labeoninae</taxon>
        <taxon>Labeonini</taxon>
        <taxon>Labeo</taxon>
    </lineage>
</organism>